<evidence type="ECO:0000259" key="1">
    <source>
        <dbReference type="Pfam" id="PF20415"/>
    </source>
</evidence>
<feature type="domain" description="DUF6699" evidence="1">
    <location>
        <begin position="265"/>
        <end position="410"/>
    </location>
</feature>
<sequence>MPLPTGNLFQNFNIHACHYRHIDDLSIPWVPSPVVLPREFPTAEESGILDGSGSYMTASPQTFTSSIAGERHPTPMQKPMEVSLPTRRVIKSRSGGWLVRIIRKILRQRDRFHEAHIHQETPAALIPQETPSPQRPLFRWNGPFPPTPPMEVVPLSEWKAWGYYAAPFVNGTFVKNQSPRSRHAPPQLDLEAMFDSLRIPDAHDPHPTEAFHPERWIRGQRLPLPPRPTLWAPLTPGRPLPFPWETQLNPVLTLLDTPTRTPTISWNVSVPDAADLIVFNTGPNGPMCPLQRPDYLQPATWPFVTHMYLNGVAFTGDNEGWWAKDHKIPWPVTVQNREGSEGVLLDDVLHGLQSNFATPVGRRDWDRWSDRVKERAKQAYRIRMQSYPDNQTLTRADWLGADVYFYGLRPSSCMDPGWTLLVGPQPP</sequence>
<proteinExistence type="predicted"/>
<organism evidence="2 3">
    <name type="scientific">Moniliophthora roreri</name>
    <name type="common">Frosty pod rot fungus</name>
    <name type="synonym">Monilia roreri</name>
    <dbReference type="NCBI Taxonomy" id="221103"/>
    <lineage>
        <taxon>Eukaryota</taxon>
        <taxon>Fungi</taxon>
        <taxon>Dikarya</taxon>
        <taxon>Basidiomycota</taxon>
        <taxon>Agaricomycotina</taxon>
        <taxon>Agaricomycetes</taxon>
        <taxon>Agaricomycetidae</taxon>
        <taxon>Agaricales</taxon>
        <taxon>Marasmiineae</taxon>
        <taxon>Marasmiaceae</taxon>
        <taxon>Moniliophthora</taxon>
    </lineage>
</organism>
<dbReference type="InterPro" id="IPR046522">
    <property type="entry name" value="DUF6699"/>
</dbReference>
<name>A0A0W0FAS6_MONRR</name>
<dbReference type="Pfam" id="PF20415">
    <property type="entry name" value="DUF6699"/>
    <property type="match status" value="1"/>
</dbReference>
<reference evidence="2 3" key="1">
    <citation type="submission" date="2015-12" db="EMBL/GenBank/DDBJ databases">
        <title>Draft genome sequence of Moniliophthora roreri, the causal agent of frosty pod rot of cacao.</title>
        <authorList>
            <person name="Aime M.C."/>
            <person name="Diaz-Valderrama J.R."/>
            <person name="Kijpornyongpan T."/>
            <person name="Phillips-Mora W."/>
        </authorList>
    </citation>
    <scope>NUCLEOTIDE SEQUENCE [LARGE SCALE GENOMIC DNA]</scope>
    <source>
        <strain evidence="2 3">MCA 2952</strain>
    </source>
</reference>
<dbReference type="Proteomes" id="UP000054988">
    <property type="component" value="Unassembled WGS sequence"/>
</dbReference>
<dbReference type="EMBL" id="LATX01002176">
    <property type="protein sequence ID" value="KTB33348.1"/>
    <property type="molecule type" value="Genomic_DNA"/>
</dbReference>
<evidence type="ECO:0000313" key="2">
    <source>
        <dbReference type="EMBL" id="KTB33348.1"/>
    </source>
</evidence>
<gene>
    <name evidence="2" type="ORF">WG66_13966</name>
</gene>
<evidence type="ECO:0000313" key="3">
    <source>
        <dbReference type="Proteomes" id="UP000054988"/>
    </source>
</evidence>
<comment type="caution">
    <text evidence="2">The sequence shown here is derived from an EMBL/GenBank/DDBJ whole genome shotgun (WGS) entry which is preliminary data.</text>
</comment>
<dbReference type="AlphaFoldDB" id="A0A0W0FAS6"/>
<protein>
    <recommendedName>
        <fullName evidence="1">DUF6699 domain-containing protein</fullName>
    </recommendedName>
</protein>
<accession>A0A0W0FAS6</accession>
<dbReference type="eggNOG" id="ENOG502RBUS">
    <property type="taxonomic scope" value="Eukaryota"/>
</dbReference>